<keyword evidence="3 7" id="KW-1003">Cell membrane</keyword>
<dbReference type="Proteomes" id="UP000095284">
    <property type="component" value="Unplaced"/>
</dbReference>
<keyword evidence="11" id="KW-1185">Reference proteome</keyword>
<comment type="similarity">
    <text evidence="2 7">Belongs to the NKAIN family.</text>
</comment>
<dbReference type="PANTHER" id="PTHR13084:SF6">
    <property type="entry name" value="SODIUM_POTASSIUM-TRANSPORTING ATPASE SUBUNIT BETA-1-INTERACTING PROTEIN"/>
    <property type="match status" value="1"/>
</dbReference>
<dbReference type="EMBL" id="CAJFCV020000002">
    <property type="protein sequence ID" value="CAG9099789.1"/>
    <property type="molecule type" value="Genomic_DNA"/>
</dbReference>
<protein>
    <recommendedName>
        <fullName evidence="7">Sodium/potassium-transporting ATPase subunit beta-1-interacting protein</fullName>
        <shortName evidence="7">Na(+)/K(+)-transporting ATPase subunit beta-1-interacting protein</shortName>
    </recommendedName>
</protein>
<comment type="subcellular location">
    <subcellularLocation>
        <location evidence="1 7">Cell membrane</location>
        <topology evidence="1 7">Multi-pass membrane protein</topology>
    </subcellularLocation>
</comment>
<evidence type="ECO:0000256" key="1">
    <source>
        <dbReference type="ARBA" id="ARBA00004651"/>
    </source>
</evidence>
<evidence type="ECO:0000256" key="6">
    <source>
        <dbReference type="ARBA" id="ARBA00023136"/>
    </source>
</evidence>
<reference evidence="9" key="2">
    <citation type="submission" date="2020-09" db="EMBL/GenBank/DDBJ databases">
        <authorList>
            <person name="Kikuchi T."/>
        </authorList>
    </citation>
    <scope>NUCLEOTIDE SEQUENCE</scope>
    <source>
        <strain evidence="9">Ka4C1</strain>
    </source>
</reference>
<feature type="transmembrane region" description="Helical" evidence="7">
    <location>
        <begin position="7"/>
        <end position="27"/>
    </location>
</feature>
<dbReference type="Proteomes" id="UP000582659">
    <property type="component" value="Unassembled WGS sequence"/>
</dbReference>
<dbReference type="Proteomes" id="UP000659654">
    <property type="component" value="Unassembled WGS sequence"/>
</dbReference>
<evidence type="ECO:0000256" key="3">
    <source>
        <dbReference type="ARBA" id="ARBA00022475"/>
    </source>
</evidence>
<evidence type="ECO:0000256" key="8">
    <source>
        <dbReference type="SAM" id="MobiDB-lite"/>
    </source>
</evidence>
<reference evidence="12" key="1">
    <citation type="submission" date="2016-11" db="UniProtKB">
        <authorList>
            <consortium name="WormBaseParasite"/>
        </authorList>
    </citation>
    <scope>IDENTIFICATION</scope>
</reference>
<dbReference type="GO" id="GO:0005886">
    <property type="term" value="C:plasma membrane"/>
    <property type="evidence" value="ECO:0007669"/>
    <property type="project" value="UniProtKB-SubCell"/>
</dbReference>
<dbReference type="Pfam" id="PF05640">
    <property type="entry name" value="NKAIN"/>
    <property type="match status" value="1"/>
</dbReference>
<dbReference type="eggNOG" id="KOG4556">
    <property type="taxonomic scope" value="Eukaryota"/>
</dbReference>
<dbReference type="PANTHER" id="PTHR13084">
    <property type="entry name" value="T-CELL LYMPHOMA BREAKPOINT-ASSOCIATED TARGET 1-RELATED"/>
    <property type="match status" value="1"/>
</dbReference>
<feature type="region of interest" description="Disordered" evidence="8">
    <location>
        <begin position="302"/>
        <end position="369"/>
    </location>
</feature>
<feature type="transmembrane region" description="Helical" evidence="7">
    <location>
        <begin position="33"/>
        <end position="54"/>
    </location>
</feature>
<proteinExistence type="inferred from homology"/>
<feature type="transmembrane region" description="Helical" evidence="7">
    <location>
        <begin position="61"/>
        <end position="84"/>
    </location>
</feature>
<keyword evidence="6 7" id="KW-0472">Membrane</keyword>
<evidence type="ECO:0000256" key="5">
    <source>
        <dbReference type="ARBA" id="ARBA00022989"/>
    </source>
</evidence>
<evidence type="ECO:0000313" key="9">
    <source>
        <dbReference type="EMBL" id="CAD5216524.1"/>
    </source>
</evidence>
<evidence type="ECO:0000256" key="4">
    <source>
        <dbReference type="ARBA" id="ARBA00022692"/>
    </source>
</evidence>
<accession>A0A1I7SWQ1</accession>
<evidence type="ECO:0000313" key="11">
    <source>
        <dbReference type="Proteomes" id="UP000659654"/>
    </source>
</evidence>
<sequence>MCSSPTQVWLCTTLIIWLVLSVIREVFDLIGRLWVPVAFNLFQILSCISGMFAISSRRMTLLLLLSLSSILSSGYNVLLILWYYDIIKGFPRLLSAGLPFGQSFFVRHTPGCETFFNLTTSQWNQRPCSVPYYNAESFQAVIHILLAIMTFLFSIVLMVERKINPRQKTNEDRKINKLDTKEIGYSYMNTSYDSPKPSDTKKEAIQKKRAVDKIETGSLEDQISKFQDEYARMDMGRKSKSRSEYLTPENLNNDFINNQAERLANHSNNLEIKKMPKPLSNGNLTALISFDPKSKDILKVSEHQNDSEDEADFGKYSSFRNRNESQSSTPSIQAPVLSPFHRPDPDSGHPSSSPSDWTTEFSVSSPPPMMKFSLDEQKHFISPLSDFTKDSSEYRRLSNQANPRLNVIPSQNQKRLRRSMPDNKMTVLSNQEMPPLTLNVVTSEHYPSSIPESTSFDTTEHLVTSFPVKPKRQLVDTSLATQLPLLRPQGKSRTRPVSDDQLPPPLELDSSLQKFMNSDNGLLV</sequence>
<dbReference type="GO" id="GO:0002028">
    <property type="term" value="P:regulation of sodium ion transport"/>
    <property type="evidence" value="ECO:0007669"/>
    <property type="project" value="UniProtKB-UniRule"/>
</dbReference>
<keyword evidence="5 7" id="KW-1133">Transmembrane helix</keyword>
<feature type="compositionally biased region" description="Polar residues" evidence="8">
    <location>
        <begin position="318"/>
        <end position="332"/>
    </location>
</feature>
<name>A0A1I7SWQ1_BURXY</name>
<dbReference type="EMBL" id="CAJFDI010000002">
    <property type="protein sequence ID" value="CAD5216524.1"/>
    <property type="molecule type" value="Genomic_DNA"/>
</dbReference>
<evidence type="ECO:0000313" key="10">
    <source>
        <dbReference type="Proteomes" id="UP000095284"/>
    </source>
</evidence>
<gene>
    <name evidence="9" type="ORF">BXYJ_LOCUS4578</name>
</gene>
<evidence type="ECO:0000256" key="7">
    <source>
        <dbReference type="RuleBase" id="RU368041"/>
    </source>
</evidence>
<feature type="region of interest" description="Disordered" evidence="8">
    <location>
        <begin position="488"/>
        <end position="512"/>
    </location>
</feature>
<evidence type="ECO:0000256" key="2">
    <source>
        <dbReference type="ARBA" id="ARBA00006364"/>
    </source>
</evidence>
<dbReference type="AlphaFoldDB" id="A0A1I7SWQ1"/>
<evidence type="ECO:0000313" key="12">
    <source>
        <dbReference type="WBParaSite" id="BXY_1748200.1"/>
    </source>
</evidence>
<dbReference type="InterPro" id="IPR008516">
    <property type="entry name" value="Na/K-Atpase_Interacting"/>
</dbReference>
<dbReference type="WBParaSite" id="BXY_1748200.1">
    <property type="protein sequence ID" value="BXY_1748200.1"/>
    <property type="gene ID" value="BXY_1748200"/>
</dbReference>
<feature type="transmembrane region" description="Helical" evidence="7">
    <location>
        <begin position="140"/>
        <end position="159"/>
    </location>
</feature>
<keyword evidence="4 7" id="KW-0812">Transmembrane</keyword>
<dbReference type="OrthoDB" id="10050321at2759"/>
<organism evidence="10 12">
    <name type="scientific">Bursaphelenchus xylophilus</name>
    <name type="common">Pinewood nematode worm</name>
    <name type="synonym">Aphelenchoides xylophilus</name>
    <dbReference type="NCBI Taxonomy" id="6326"/>
    <lineage>
        <taxon>Eukaryota</taxon>
        <taxon>Metazoa</taxon>
        <taxon>Ecdysozoa</taxon>
        <taxon>Nematoda</taxon>
        <taxon>Chromadorea</taxon>
        <taxon>Rhabditida</taxon>
        <taxon>Tylenchina</taxon>
        <taxon>Tylenchomorpha</taxon>
        <taxon>Aphelenchoidea</taxon>
        <taxon>Aphelenchoididae</taxon>
        <taxon>Bursaphelenchus</taxon>
    </lineage>
</organism>